<evidence type="ECO:0000313" key="1">
    <source>
        <dbReference type="EMBL" id="SPY94826.1"/>
    </source>
</evidence>
<dbReference type="EMBL" id="UAUE01000005">
    <property type="protein sequence ID" value="SPY94826.1"/>
    <property type="molecule type" value="Genomic_DNA"/>
</dbReference>
<dbReference type="AlphaFoldDB" id="A0A2X2BNK0"/>
<dbReference type="Proteomes" id="UP000251485">
    <property type="component" value="Unassembled WGS sequence"/>
</dbReference>
<organism evidence="1 2">
    <name type="scientific">Proteus mirabilis</name>
    <dbReference type="NCBI Taxonomy" id="584"/>
    <lineage>
        <taxon>Bacteria</taxon>
        <taxon>Pseudomonadati</taxon>
        <taxon>Pseudomonadota</taxon>
        <taxon>Gammaproteobacteria</taxon>
        <taxon>Enterobacterales</taxon>
        <taxon>Morganellaceae</taxon>
        <taxon>Proteus</taxon>
    </lineage>
</organism>
<protein>
    <submittedName>
        <fullName evidence="1">Uncharacterized protein</fullName>
    </submittedName>
</protein>
<gene>
    <name evidence="1" type="ORF">NCTC10975_01176</name>
</gene>
<proteinExistence type="predicted"/>
<evidence type="ECO:0000313" key="2">
    <source>
        <dbReference type="Proteomes" id="UP000251485"/>
    </source>
</evidence>
<accession>A0A2X2BNK0</accession>
<name>A0A2X2BNK0_PROMI</name>
<sequence length="190" mass="22899">MIIDLNKTNNTYYEKELGFIKFDKSIKSLINTLIVINFNYLSNKKPDYTYKYIVFDYKINDIIESSFLCINIAEIIEFYIKAEGNFDVFISLTKKYIKKYLKYEAKILEVNFSNDIYDAENYLRIDRYMRGYCLKTENLFNVLYYYAISDSLSNNRMKDDISIVKNRLNRIISNTYLYKDSLYKRDFNID</sequence>
<reference evidence="1 2" key="1">
    <citation type="submission" date="2018-06" db="EMBL/GenBank/DDBJ databases">
        <authorList>
            <consortium name="Pathogen Informatics"/>
            <person name="Doyle S."/>
        </authorList>
    </citation>
    <scope>NUCLEOTIDE SEQUENCE [LARGE SCALE GENOMIC DNA]</scope>
    <source>
        <strain evidence="1 2">NCTC10975</strain>
    </source>
</reference>